<sequence>MMQILRAVALLPVLLVAACANQAPPPRGVPAHVSNPDIAPPATPAPTPLANVKPQPVVPLPVVDELKRQQAQQKKDADDEAQRLAPYQKNLFQVFRLSETLAGFKPKAKAVGVYELAASKTGKLRLALAQLPNSPARLASGSYVVSLDLAIDYTEKQECIASACAGKSEQFERTTNHSVQLALNPKNNFSATATLPLVDVKTTSASPNYRSSYSNLVLTVRRMTASVAKVQE</sequence>
<keyword evidence="3" id="KW-1185">Reference proteome</keyword>
<dbReference type="RefSeq" id="WP_135189485.1">
    <property type="nucleotide sequence ID" value="NZ_SPUM01000051.1"/>
</dbReference>
<feature type="chain" id="PRO_5021289602" description="Lipoprotein" evidence="1">
    <location>
        <begin position="23"/>
        <end position="232"/>
    </location>
</feature>
<proteinExistence type="predicted"/>
<dbReference type="OrthoDB" id="9850627at2"/>
<gene>
    <name evidence="2" type="ORF">E4O92_09255</name>
</gene>
<dbReference type="PROSITE" id="PS51257">
    <property type="entry name" value="PROKAR_LIPOPROTEIN"/>
    <property type="match status" value="1"/>
</dbReference>
<keyword evidence="1" id="KW-0732">Signal</keyword>
<accession>A0A4Y9T046</accession>
<evidence type="ECO:0000313" key="3">
    <source>
        <dbReference type="Proteomes" id="UP000297258"/>
    </source>
</evidence>
<reference evidence="2 3" key="1">
    <citation type="submission" date="2019-03" db="EMBL/GenBank/DDBJ databases">
        <title>Draft genome of Massilia hortus sp. nov., a novel bacterial species of the Oxalobacteraceae family.</title>
        <authorList>
            <person name="Peta V."/>
            <person name="Raths R."/>
            <person name="Bucking H."/>
        </authorList>
    </citation>
    <scope>NUCLEOTIDE SEQUENCE [LARGE SCALE GENOMIC DNA]</scope>
    <source>
        <strain evidence="2 3">ONC3</strain>
    </source>
</reference>
<evidence type="ECO:0000313" key="2">
    <source>
        <dbReference type="EMBL" id="TFW32654.1"/>
    </source>
</evidence>
<comment type="caution">
    <text evidence="2">The sequence shown here is derived from an EMBL/GenBank/DDBJ whole genome shotgun (WGS) entry which is preliminary data.</text>
</comment>
<name>A0A4Y9T046_9BURK</name>
<feature type="signal peptide" evidence="1">
    <location>
        <begin position="1"/>
        <end position="22"/>
    </location>
</feature>
<dbReference type="AlphaFoldDB" id="A0A4Y9T046"/>
<protein>
    <recommendedName>
        <fullName evidence="4">Lipoprotein</fullName>
    </recommendedName>
</protein>
<dbReference type="EMBL" id="SPUM01000051">
    <property type="protein sequence ID" value="TFW32654.1"/>
    <property type="molecule type" value="Genomic_DNA"/>
</dbReference>
<dbReference type="Proteomes" id="UP000297258">
    <property type="component" value="Unassembled WGS sequence"/>
</dbReference>
<evidence type="ECO:0008006" key="4">
    <source>
        <dbReference type="Google" id="ProtNLM"/>
    </source>
</evidence>
<organism evidence="2 3">
    <name type="scientific">Massilia horti</name>
    <dbReference type="NCBI Taxonomy" id="2562153"/>
    <lineage>
        <taxon>Bacteria</taxon>
        <taxon>Pseudomonadati</taxon>
        <taxon>Pseudomonadota</taxon>
        <taxon>Betaproteobacteria</taxon>
        <taxon>Burkholderiales</taxon>
        <taxon>Oxalobacteraceae</taxon>
        <taxon>Telluria group</taxon>
        <taxon>Massilia</taxon>
    </lineage>
</organism>
<evidence type="ECO:0000256" key="1">
    <source>
        <dbReference type="SAM" id="SignalP"/>
    </source>
</evidence>